<accession>A0A0N4SXC3</accession>
<reference evidence="3" key="1">
    <citation type="submission" date="2017-02" db="UniProtKB">
        <authorList>
            <consortium name="WormBaseParasite"/>
        </authorList>
    </citation>
    <scope>IDENTIFICATION</scope>
</reference>
<dbReference type="EMBL" id="UZAD01000012">
    <property type="protein sequence ID" value="VDN81502.1"/>
    <property type="molecule type" value="Genomic_DNA"/>
</dbReference>
<dbReference type="AlphaFoldDB" id="A0A0N4SXC3"/>
<gene>
    <name evidence="1" type="ORF">BPAG_LOCUS316</name>
</gene>
<sequence>MTSAPPPILNAVSDKPRYGQDEILRMRITVFHQQRGVFRSSMYDVSFHLKIHKWISCIRKRMKRCSKYDHIVFVARLDEEVHSFPQLFTKRIEESLFFLLSGKDSDEGALLM</sequence>
<proteinExistence type="predicted"/>
<dbReference type="WBParaSite" id="BPAG_0000031501-mRNA-1">
    <property type="protein sequence ID" value="BPAG_0000031501-mRNA-1"/>
    <property type="gene ID" value="BPAG_0000031501"/>
</dbReference>
<organism evidence="3">
    <name type="scientific">Brugia pahangi</name>
    <name type="common">Filarial nematode worm</name>
    <dbReference type="NCBI Taxonomy" id="6280"/>
    <lineage>
        <taxon>Eukaryota</taxon>
        <taxon>Metazoa</taxon>
        <taxon>Ecdysozoa</taxon>
        <taxon>Nematoda</taxon>
        <taxon>Chromadorea</taxon>
        <taxon>Rhabditida</taxon>
        <taxon>Spirurina</taxon>
        <taxon>Spiruromorpha</taxon>
        <taxon>Filarioidea</taxon>
        <taxon>Onchocercidae</taxon>
        <taxon>Brugia</taxon>
    </lineage>
</organism>
<reference evidence="1 2" key="2">
    <citation type="submission" date="2018-11" db="EMBL/GenBank/DDBJ databases">
        <authorList>
            <consortium name="Pathogen Informatics"/>
        </authorList>
    </citation>
    <scope>NUCLEOTIDE SEQUENCE [LARGE SCALE GENOMIC DNA]</scope>
</reference>
<evidence type="ECO:0000313" key="2">
    <source>
        <dbReference type="Proteomes" id="UP000278627"/>
    </source>
</evidence>
<evidence type="ECO:0000313" key="3">
    <source>
        <dbReference type="WBParaSite" id="BPAG_0000031501-mRNA-1"/>
    </source>
</evidence>
<dbReference type="Proteomes" id="UP000278627">
    <property type="component" value="Unassembled WGS sequence"/>
</dbReference>
<keyword evidence="2" id="KW-1185">Reference proteome</keyword>
<protein>
    <submittedName>
        <fullName evidence="3">UvrD-like helicase C-terminal domain-containing protein</fullName>
    </submittedName>
</protein>
<name>A0A0N4SXC3_BRUPA</name>
<evidence type="ECO:0000313" key="1">
    <source>
        <dbReference type="EMBL" id="VDN81502.1"/>
    </source>
</evidence>